<keyword evidence="2" id="KW-1185">Reference proteome</keyword>
<evidence type="ECO:0000313" key="2">
    <source>
        <dbReference type="Proteomes" id="UP001168877"/>
    </source>
</evidence>
<reference evidence="1" key="1">
    <citation type="journal article" date="2022" name="Plant J.">
        <title>Strategies of tolerance reflected in two North American maple genomes.</title>
        <authorList>
            <person name="McEvoy S.L."/>
            <person name="Sezen U.U."/>
            <person name="Trouern-Trend A."/>
            <person name="McMahon S.M."/>
            <person name="Schaberg P.G."/>
            <person name="Yang J."/>
            <person name="Wegrzyn J.L."/>
            <person name="Swenson N.G."/>
        </authorList>
    </citation>
    <scope>NUCLEOTIDE SEQUENCE</scope>
    <source>
        <strain evidence="1">NS2018</strain>
    </source>
</reference>
<sequence length="179" mass="19879">MTRIAKQEVLPRVGMTRIGKQEVMARVGRTWIVMHGRLPRGKSALDRELANILVGLGVWLDIDSDRAGKLSPKKAEGEGAINTIFGGPATGKSNRERTQEIREAMEARRDLDVNSIKPDPKRIKEGWDPIIFIEADSHGVDVRPNDTLVISARIDHREVHRILIDNGSSADILGAEVYD</sequence>
<protein>
    <submittedName>
        <fullName evidence="1">Uncharacterized protein</fullName>
    </submittedName>
</protein>
<accession>A0AA39W7N5</accession>
<gene>
    <name evidence="1" type="ORF">LWI29_034406</name>
</gene>
<proteinExistence type="predicted"/>
<evidence type="ECO:0000313" key="1">
    <source>
        <dbReference type="EMBL" id="KAK0606130.1"/>
    </source>
</evidence>
<name>A0AA39W7N5_ACESA</name>
<dbReference type="Proteomes" id="UP001168877">
    <property type="component" value="Unassembled WGS sequence"/>
</dbReference>
<comment type="caution">
    <text evidence="1">The sequence shown here is derived from an EMBL/GenBank/DDBJ whole genome shotgun (WGS) entry which is preliminary data.</text>
</comment>
<organism evidence="1 2">
    <name type="scientific">Acer saccharum</name>
    <name type="common">Sugar maple</name>
    <dbReference type="NCBI Taxonomy" id="4024"/>
    <lineage>
        <taxon>Eukaryota</taxon>
        <taxon>Viridiplantae</taxon>
        <taxon>Streptophyta</taxon>
        <taxon>Embryophyta</taxon>
        <taxon>Tracheophyta</taxon>
        <taxon>Spermatophyta</taxon>
        <taxon>Magnoliopsida</taxon>
        <taxon>eudicotyledons</taxon>
        <taxon>Gunneridae</taxon>
        <taxon>Pentapetalae</taxon>
        <taxon>rosids</taxon>
        <taxon>malvids</taxon>
        <taxon>Sapindales</taxon>
        <taxon>Sapindaceae</taxon>
        <taxon>Hippocastanoideae</taxon>
        <taxon>Acereae</taxon>
        <taxon>Acer</taxon>
    </lineage>
</organism>
<dbReference type="AlphaFoldDB" id="A0AA39W7N5"/>
<reference evidence="1" key="2">
    <citation type="submission" date="2023-06" db="EMBL/GenBank/DDBJ databases">
        <authorList>
            <person name="Swenson N.G."/>
            <person name="Wegrzyn J.L."/>
            <person name="Mcevoy S.L."/>
        </authorList>
    </citation>
    <scope>NUCLEOTIDE SEQUENCE</scope>
    <source>
        <strain evidence="1">NS2018</strain>
        <tissue evidence="1">Leaf</tissue>
    </source>
</reference>
<dbReference type="EMBL" id="JAUESC010000002">
    <property type="protein sequence ID" value="KAK0606130.1"/>
    <property type="molecule type" value="Genomic_DNA"/>
</dbReference>